<dbReference type="AlphaFoldDB" id="L1NEY7"/>
<evidence type="ECO:0000313" key="1">
    <source>
        <dbReference type="EMBL" id="EKY01825.1"/>
    </source>
</evidence>
<dbReference type="HOGENOM" id="CLU_3102319_0_0_10"/>
<evidence type="ECO:0000313" key="2">
    <source>
        <dbReference type="Proteomes" id="UP000010433"/>
    </source>
</evidence>
<dbReference type="PATRIC" id="fig|1127699.3.peg.890"/>
<sequence>MDNNARALAIFSPFHLFTLSPLNVLISSSFIPQQGSREGRFKAFFLNEPLL</sequence>
<dbReference type="Proteomes" id="UP000010433">
    <property type="component" value="Unassembled WGS sequence"/>
</dbReference>
<organism evidence="1 2">
    <name type="scientific">Hoylesella saccharolytica F0055</name>
    <dbReference type="NCBI Taxonomy" id="1127699"/>
    <lineage>
        <taxon>Bacteria</taxon>
        <taxon>Pseudomonadati</taxon>
        <taxon>Bacteroidota</taxon>
        <taxon>Bacteroidia</taxon>
        <taxon>Bacteroidales</taxon>
        <taxon>Prevotellaceae</taxon>
        <taxon>Hoylesella</taxon>
    </lineage>
</organism>
<comment type="caution">
    <text evidence="1">The sequence shown here is derived from an EMBL/GenBank/DDBJ whole genome shotgun (WGS) entry which is preliminary data.</text>
</comment>
<accession>L1NEY7</accession>
<proteinExistence type="predicted"/>
<gene>
    <name evidence="1" type="ORF">HMPREF9151_00965</name>
</gene>
<protein>
    <submittedName>
        <fullName evidence="1">Uncharacterized protein</fullName>
    </submittedName>
</protein>
<dbReference type="STRING" id="1127699.HMPREF9151_00965"/>
<name>L1NEY7_9BACT</name>
<dbReference type="EMBL" id="AMEP01000064">
    <property type="protein sequence ID" value="EKY01825.1"/>
    <property type="molecule type" value="Genomic_DNA"/>
</dbReference>
<keyword evidence="2" id="KW-1185">Reference proteome</keyword>
<reference evidence="1 2" key="1">
    <citation type="submission" date="2012-05" db="EMBL/GenBank/DDBJ databases">
        <authorList>
            <person name="Weinstock G."/>
            <person name="Sodergren E."/>
            <person name="Lobos E.A."/>
            <person name="Fulton L."/>
            <person name="Fulton R."/>
            <person name="Courtney L."/>
            <person name="Fronick C."/>
            <person name="O'Laughlin M."/>
            <person name="Godfrey J."/>
            <person name="Wilson R.M."/>
            <person name="Miner T."/>
            <person name="Farmer C."/>
            <person name="Delehaunty K."/>
            <person name="Cordes M."/>
            <person name="Minx P."/>
            <person name="Tomlinson C."/>
            <person name="Chen J."/>
            <person name="Wollam A."/>
            <person name="Pepin K.H."/>
            <person name="Bhonagiri V."/>
            <person name="Zhang X."/>
            <person name="Suruliraj S."/>
            <person name="Warren W."/>
            <person name="Mitreva M."/>
            <person name="Mardis E.R."/>
            <person name="Wilson R.K."/>
        </authorList>
    </citation>
    <scope>NUCLEOTIDE SEQUENCE [LARGE SCALE GENOMIC DNA]</scope>
    <source>
        <strain evidence="1 2">F0055</strain>
    </source>
</reference>